<comment type="caution">
    <text evidence="2">The sequence shown here is derived from an EMBL/GenBank/DDBJ whole genome shotgun (WGS) entry which is preliminary data.</text>
</comment>
<evidence type="ECO:0000313" key="2">
    <source>
        <dbReference type="EMBL" id="OLP96464.1"/>
    </source>
</evidence>
<feature type="region of interest" description="Disordered" evidence="1">
    <location>
        <begin position="188"/>
        <end position="210"/>
    </location>
</feature>
<proteinExistence type="predicted"/>
<organism evidence="2 3">
    <name type="scientific">Symbiodinium microadriaticum</name>
    <name type="common">Dinoflagellate</name>
    <name type="synonym">Zooxanthella microadriatica</name>
    <dbReference type="NCBI Taxonomy" id="2951"/>
    <lineage>
        <taxon>Eukaryota</taxon>
        <taxon>Sar</taxon>
        <taxon>Alveolata</taxon>
        <taxon>Dinophyceae</taxon>
        <taxon>Suessiales</taxon>
        <taxon>Symbiodiniaceae</taxon>
        <taxon>Symbiodinium</taxon>
    </lineage>
</organism>
<name>A0A1Q9DMQ8_SYMMI</name>
<reference evidence="2 3" key="1">
    <citation type="submission" date="2016-02" db="EMBL/GenBank/DDBJ databases">
        <title>Genome analysis of coral dinoflagellate symbionts highlights evolutionary adaptations to a symbiotic lifestyle.</title>
        <authorList>
            <person name="Aranda M."/>
            <person name="Li Y."/>
            <person name="Liew Y.J."/>
            <person name="Baumgarten S."/>
            <person name="Simakov O."/>
            <person name="Wilson M."/>
            <person name="Piel J."/>
            <person name="Ashoor H."/>
            <person name="Bougouffa S."/>
            <person name="Bajic V.B."/>
            <person name="Ryu T."/>
            <person name="Ravasi T."/>
            <person name="Bayer T."/>
            <person name="Micklem G."/>
            <person name="Kim H."/>
            <person name="Bhak J."/>
            <person name="Lajeunesse T.C."/>
            <person name="Voolstra C.R."/>
        </authorList>
    </citation>
    <scope>NUCLEOTIDE SEQUENCE [LARGE SCALE GENOMIC DNA]</scope>
    <source>
        <strain evidence="2 3">CCMP2467</strain>
    </source>
</reference>
<feature type="region of interest" description="Disordered" evidence="1">
    <location>
        <begin position="338"/>
        <end position="379"/>
    </location>
</feature>
<evidence type="ECO:0000256" key="1">
    <source>
        <dbReference type="SAM" id="MobiDB-lite"/>
    </source>
</evidence>
<accession>A0A1Q9DMQ8</accession>
<dbReference type="Proteomes" id="UP000186817">
    <property type="component" value="Unassembled WGS sequence"/>
</dbReference>
<sequence>MRTQNELLHAVERLDLERYEGLVVELKEAHIRMIQDDIHKQQRRDWPAVLDVIPREEEGAVPELVEVVQLPSAIVCGGVSLDLYPRGIQEEFITLPWEIVEAKIQIPLPTEASGIEPVQEARETCDDLLQSISAILSKEDSLRRIGGVEIEDDGAYRNVTLPIAIFLSKESSCRDIIEAFFREPVPEAPEAEADEGRQSTNSRSLRRSKSFSKRRAIRGLWQSLRELGSHVPGSHCRQLDSLTALCFVSAAVLTLHLAGRRCSREHTARRRCDLNMPANTEHLPRSWGSHPGRVWRGVPGCTEFSSSWWWQSPKAWPGGSWSGGDWWQAAWQDGDETLKGNVRRWRARDPSSSDSGERLDTAAGEGAQDAEAEGLCPPPSVQRALTVQGSQQGRAMITGRKQVENRSWRIPAGWYALHVGGRPLAALGDEWVKRLEGSWPDAPAEGSLPSACIVGLIHISEHRRPEHCGGGQSRWAVGPICHIIDEVERAGGQQDKAVERKYKA</sequence>
<protein>
    <submittedName>
        <fullName evidence="2">Uncharacterized protein</fullName>
    </submittedName>
</protein>
<gene>
    <name evidence="2" type="ORF">AK812_SmicGene21309</name>
</gene>
<dbReference type="AlphaFoldDB" id="A0A1Q9DMQ8"/>
<keyword evidence="3" id="KW-1185">Reference proteome</keyword>
<feature type="compositionally biased region" description="Basic and acidic residues" evidence="1">
    <location>
        <begin position="347"/>
        <end position="360"/>
    </location>
</feature>
<dbReference type="EMBL" id="LSRX01000466">
    <property type="protein sequence ID" value="OLP96464.1"/>
    <property type="molecule type" value="Genomic_DNA"/>
</dbReference>
<dbReference type="OrthoDB" id="10296454at2759"/>
<evidence type="ECO:0000313" key="3">
    <source>
        <dbReference type="Proteomes" id="UP000186817"/>
    </source>
</evidence>